<dbReference type="InterPro" id="IPR000306">
    <property type="entry name" value="Znf_FYVE"/>
</dbReference>
<evidence type="ECO:0000259" key="6">
    <source>
        <dbReference type="PROSITE" id="PS50178"/>
    </source>
</evidence>
<organism evidence="8 9">
    <name type="scientific">Aphanomyces stellatus</name>
    <dbReference type="NCBI Taxonomy" id="120398"/>
    <lineage>
        <taxon>Eukaryota</taxon>
        <taxon>Sar</taxon>
        <taxon>Stramenopiles</taxon>
        <taxon>Oomycota</taxon>
        <taxon>Saprolegniomycetes</taxon>
        <taxon>Saprolegniales</taxon>
        <taxon>Verrucalvaceae</taxon>
        <taxon>Aphanomyces</taxon>
    </lineage>
</organism>
<dbReference type="AlphaFoldDB" id="A0A485LNQ3"/>
<evidence type="ECO:0000256" key="3">
    <source>
        <dbReference type="ARBA" id="ARBA00022833"/>
    </source>
</evidence>
<evidence type="ECO:0000313" key="7">
    <source>
        <dbReference type="EMBL" id="KAF0684626.1"/>
    </source>
</evidence>
<keyword evidence="1" id="KW-0479">Metal-binding</keyword>
<feature type="compositionally biased region" description="Basic and acidic residues" evidence="5">
    <location>
        <begin position="211"/>
        <end position="239"/>
    </location>
</feature>
<evidence type="ECO:0000256" key="1">
    <source>
        <dbReference type="ARBA" id="ARBA00022723"/>
    </source>
</evidence>
<evidence type="ECO:0000313" key="9">
    <source>
        <dbReference type="Proteomes" id="UP000332933"/>
    </source>
</evidence>
<dbReference type="Proteomes" id="UP000332933">
    <property type="component" value="Unassembled WGS sequence"/>
</dbReference>
<dbReference type="InterPro" id="IPR036034">
    <property type="entry name" value="PDZ_sf"/>
</dbReference>
<dbReference type="EMBL" id="CAADRA010007295">
    <property type="protein sequence ID" value="VFU00076.1"/>
    <property type="molecule type" value="Genomic_DNA"/>
</dbReference>
<keyword evidence="9" id="KW-1185">Reference proteome</keyword>
<evidence type="ECO:0000256" key="2">
    <source>
        <dbReference type="ARBA" id="ARBA00022771"/>
    </source>
</evidence>
<feature type="compositionally biased region" description="Polar residues" evidence="5">
    <location>
        <begin position="240"/>
        <end position="251"/>
    </location>
</feature>
<dbReference type="CDD" id="cd00065">
    <property type="entry name" value="FYVE_like_SF"/>
    <property type="match status" value="1"/>
</dbReference>
<protein>
    <submittedName>
        <fullName evidence="8">Aste57867_23430 protein</fullName>
    </submittedName>
</protein>
<evidence type="ECO:0000256" key="5">
    <source>
        <dbReference type="SAM" id="MobiDB-lite"/>
    </source>
</evidence>
<dbReference type="GO" id="GO:0008270">
    <property type="term" value="F:zinc ion binding"/>
    <property type="evidence" value="ECO:0007669"/>
    <property type="project" value="UniProtKB-KW"/>
</dbReference>
<dbReference type="OrthoDB" id="78211at2759"/>
<dbReference type="InterPro" id="IPR013083">
    <property type="entry name" value="Znf_RING/FYVE/PHD"/>
</dbReference>
<dbReference type="Pfam" id="PF01363">
    <property type="entry name" value="FYVE"/>
    <property type="match status" value="1"/>
</dbReference>
<dbReference type="EMBL" id="VJMH01007269">
    <property type="protein sequence ID" value="KAF0684626.1"/>
    <property type="molecule type" value="Genomic_DNA"/>
</dbReference>
<dbReference type="PROSITE" id="PS50178">
    <property type="entry name" value="ZF_FYVE"/>
    <property type="match status" value="1"/>
</dbReference>
<evidence type="ECO:0000313" key="8">
    <source>
        <dbReference type="EMBL" id="VFU00076.1"/>
    </source>
</evidence>
<dbReference type="InterPro" id="IPR017455">
    <property type="entry name" value="Znf_FYVE-rel"/>
</dbReference>
<feature type="region of interest" description="Disordered" evidence="5">
    <location>
        <begin position="210"/>
        <end position="251"/>
    </location>
</feature>
<evidence type="ECO:0000256" key="4">
    <source>
        <dbReference type="PROSITE-ProRule" id="PRU00091"/>
    </source>
</evidence>
<keyword evidence="3" id="KW-0862">Zinc</keyword>
<dbReference type="SMART" id="SM00064">
    <property type="entry name" value="FYVE"/>
    <property type="match status" value="1"/>
</dbReference>
<name>A0A485LNQ3_9STRA</name>
<dbReference type="InterPro" id="IPR011011">
    <property type="entry name" value="Znf_FYVE_PHD"/>
</dbReference>
<dbReference type="Gene3D" id="3.30.40.10">
    <property type="entry name" value="Zinc/RING finger domain, C3HC4 (zinc finger)"/>
    <property type="match status" value="1"/>
</dbReference>
<dbReference type="SUPFAM" id="SSF57903">
    <property type="entry name" value="FYVE/PHD zinc finger"/>
    <property type="match status" value="1"/>
</dbReference>
<reference evidence="7" key="2">
    <citation type="submission" date="2019-06" db="EMBL/GenBank/DDBJ databases">
        <title>Genomics analysis of Aphanomyces spp. identifies a new class of oomycete effector associated with host adaptation.</title>
        <authorList>
            <person name="Gaulin E."/>
        </authorList>
    </citation>
    <scope>NUCLEOTIDE SEQUENCE</scope>
    <source>
        <strain evidence="7">CBS 578.67</strain>
    </source>
</reference>
<dbReference type="SUPFAM" id="SSF50156">
    <property type="entry name" value="PDZ domain-like"/>
    <property type="match status" value="1"/>
</dbReference>
<feature type="domain" description="FYVE-type" evidence="6">
    <location>
        <begin position="154"/>
        <end position="210"/>
    </location>
</feature>
<sequence length="251" mass="27686">MTRRTNPHQGHVKETLKGRVRTCKGSARCGLTSWCDKRTIGGALYVQVSIYYVKLQNTSGVANIFLPITAQGGLSVHDLDGCDVAASRLRCGDRIVAIDGVSIDDTQFRLTQQDRLVAVNGRSVTGLSLAHLIVPRRIFVTAFALLSSLRQHPKRGAHRCHQCDAAFGFLRPKHNCGLCGHVVCSKCQKKARAGDASTNRACLECRQPPRRHSDGVLPEKTRIDPPTRRSLDERCHTEPTFDQTNGSTYNI</sequence>
<proteinExistence type="predicted"/>
<accession>A0A485LNQ3</accession>
<gene>
    <name evidence="8" type="primary">Aste57867_23430</name>
    <name evidence="7" type="ORF">As57867_023359</name>
    <name evidence="8" type="ORF">ASTE57867_23430</name>
</gene>
<reference evidence="8 9" key="1">
    <citation type="submission" date="2019-03" db="EMBL/GenBank/DDBJ databases">
        <authorList>
            <person name="Gaulin E."/>
            <person name="Dumas B."/>
        </authorList>
    </citation>
    <scope>NUCLEOTIDE SEQUENCE [LARGE SCALE GENOMIC DNA]</scope>
    <source>
        <strain evidence="8">CBS 568.67</strain>
    </source>
</reference>
<keyword evidence="2 4" id="KW-0863">Zinc-finger</keyword>